<accession>A0A9X3WXZ7</accession>
<evidence type="ECO:0008006" key="3">
    <source>
        <dbReference type="Google" id="ProtNLM"/>
    </source>
</evidence>
<dbReference type="RefSeq" id="WP_272438158.1">
    <property type="nucleotide sequence ID" value="NZ_JAMQKB010000044.1"/>
</dbReference>
<organism evidence="1 2">
    <name type="scientific">Terrihalobacillus insolitus</name>
    <dbReference type="NCBI Taxonomy" id="2950438"/>
    <lineage>
        <taxon>Bacteria</taxon>
        <taxon>Bacillati</taxon>
        <taxon>Bacillota</taxon>
        <taxon>Bacilli</taxon>
        <taxon>Bacillales</taxon>
        <taxon>Bacillaceae</taxon>
        <taxon>Terrihalobacillus</taxon>
    </lineage>
</organism>
<dbReference type="AlphaFoldDB" id="A0A9X3WXZ7"/>
<evidence type="ECO:0000313" key="2">
    <source>
        <dbReference type="Proteomes" id="UP001145050"/>
    </source>
</evidence>
<reference evidence="1" key="1">
    <citation type="submission" date="2022-06" db="EMBL/GenBank/DDBJ databases">
        <title>Aquibacillus sp. a new bacterium isolated from soil saline samples.</title>
        <authorList>
            <person name="Galisteo C."/>
            <person name="De La Haba R."/>
            <person name="Sanchez-Porro C."/>
            <person name="Ventosa A."/>
        </authorList>
    </citation>
    <scope>NUCLEOTIDE SEQUENCE</scope>
    <source>
        <strain evidence="1">3ASR75-11</strain>
    </source>
</reference>
<name>A0A9X3WXZ7_9BACI</name>
<protein>
    <recommendedName>
        <fullName evidence="3">Cell division protein ZapA</fullName>
    </recommendedName>
</protein>
<keyword evidence="2" id="KW-1185">Reference proteome</keyword>
<comment type="caution">
    <text evidence="1">The sequence shown here is derived from an EMBL/GenBank/DDBJ whole genome shotgun (WGS) entry which is preliminary data.</text>
</comment>
<dbReference type="Proteomes" id="UP001145050">
    <property type="component" value="Unassembled WGS sequence"/>
</dbReference>
<sequence>MPAKKEDFNYDKDIIFKTRDDVKKALARVINGLMTGRLTNISKAKSIIYACDVFLKAFRDDDDMQKFHEQMEMDKKIYEYEKKLMEIEEYLKERGL</sequence>
<evidence type="ECO:0000313" key="1">
    <source>
        <dbReference type="EMBL" id="MDC3426331.1"/>
    </source>
</evidence>
<gene>
    <name evidence="1" type="ORF">NC797_17845</name>
</gene>
<proteinExistence type="predicted"/>
<dbReference type="EMBL" id="JAMQKB010000044">
    <property type="protein sequence ID" value="MDC3426331.1"/>
    <property type="molecule type" value="Genomic_DNA"/>
</dbReference>